<sequence>MTSKLIWRRPSSGGSISRQHTEVTSIVESASSPLTYPWVVHTPRGTINARTVIIATNGYTSA</sequence>
<proteinExistence type="predicted"/>
<evidence type="ECO:0000313" key="2">
    <source>
        <dbReference type="EMBL" id="PTU21270.1"/>
    </source>
</evidence>
<protein>
    <recommendedName>
        <fullName evidence="4">FAD dependent oxidoreductase domain-containing protein</fullName>
    </recommendedName>
</protein>
<evidence type="ECO:0000313" key="3">
    <source>
        <dbReference type="Proteomes" id="UP000244073"/>
    </source>
</evidence>
<reference evidence="2 3" key="1">
    <citation type="journal article" date="2018" name="Proc. Natl. Acad. Sci. U.S.A.">
        <title>Linking secondary metabolites to gene clusters through genome sequencing of six diverse Aspergillus species.</title>
        <authorList>
            <person name="Kaerboelling I."/>
            <person name="Vesth T.C."/>
            <person name="Frisvad J.C."/>
            <person name="Nybo J.L."/>
            <person name="Theobald S."/>
            <person name="Kuo A."/>
            <person name="Bowyer P."/>
            <person name="Matsuda Y."/>
            <person name="Mondo S."/>
            <person name="Lyhne E.K."/>
            <person name="Kogle M.E."/>
            <person name="Clum A."/>
            <person name="Lipzen A."/>
            <person name="Salamov A."/>
            <person name="Ngan C.Y."/>
            <person name="Daum C."/>
            <person name="Chiniquy J."/>
            <person name="Barry K."/>
            <person name="LaButti K."/>
            <person name="Haridas S."/>
            <person name="Simmons B.A."/>
            <person name="Magnuson J.K."/>
            <person name="Mortensen U.H."/>
            <person name="Larsen T.O."/>
            <person name="Grigoriev I.V."/>
            <person name="Baker S.E."/>
            <person name="Andersen M.R."/>
        </authorList>
    </citation>
    <scope>NUCLEOTIDE SEQUENCE [LARGE SCALE GENOMIC DNA]</scope>
    <source>
        <strain evidence="2 3">IBT 24754</strain>
    </source>
</reference>
<gene>
    <name evidence="2" type="ORF">P175DRAFT_0501901</name>
</gene>
<evidence type="ECO:0000256" key="1">
    <source>
        <dbReference type="SAM" id="MobiDB-lite"/>
    </source>
</evidence>
<dbReference type="OrthoDB" id="429143at2759"/>
<comment type="caution">
    <text evidence="2">The sequence shown here is derived from an EMBL/GenBank/DDBJ whole genome shotgun (WGS) entry which is preliminary data.</text>
</comment>
<dbReference type="GeneID" id="63814147"/>
<dbReference type="Gene3D" id="3.50.50.60">
    <property type="entry name" value="FAD/NAD(P)-binding domain"/>
    <property type="match status" value="1"/>
</dbReference>
<name>A0A2T5LYA2_9EURO</name>
<dbReference type="AlphaFoldDB" id="A0A2T5LYA2"/>
<dbReference type="Proteomes" id="UP000244073">
    <property type="component" value="Unassembled WGS sequence"/>
</dbReference>
<dbReference type="InterPro" id="IPR036188">
    <property type="entry name" value="FAD/NAD-bd_sf"/>
</dbReference>
<feature type="compositionally biased region" description="Polar residues" evidence="1">
    <location>
        <begin position="12"/>
        <end position="24"/>
    </location>
</feature>
<evidence type="ECO:0008006" key="4">
    <source>
        <dbReference type="Google" id="ProtNLM"/>
    </source>
</evidence>
<dbReference type="EMBL" id="MSFN02000004">
    <property type="protein sequence ID" value="PTU21270.1"/>
    <property type="molecule type" value="Genomic_DNA"/>
</dbReference>
<dbReference type="VEuPathDB" id="FungiDB:P175DRAFT_0501901"/>
<accession>A0A2T5LYA2</accession>
<feature type="region of interest" description="Disordered" evidence="1">
    <location>
        <begin position="1"/>
        <end position="24"/>
    </location>
</feature>
<organism evidence="2 3">
    <name type="scientific">Aspergillus ochraceoroseus IBT 24754</name>
    <dbReference type="NCBI Taxonomy" id="1392256"/>
    <lineage>
        <taxon>Eukaryota</taxon>
        <taxon>Fungi</taxon>
        <taxon>Dikarya</taxon>
        <taxon>Ascomycota</taxon>
        <taxon>Pezizomycotina</taxon>
        <taxon>Eurotiomycetes</taxon>
        <taxon>Eurotiomycetidae</taxon>
        <taxon>Eurotiales</taxon>
        <taxon>Aspergillaceae</taxon>
        <taxon>Aspergillus</taxon>
        <taxon>Aspergillus subgen. Nidulantes</taxon>
    </lineage>
</organism>
<dbReference type="SUPFAM" id="SSF51905">
    <property type="entry name" value="FAD/NAD(P)-binding domain"/>
    <property type="match status" value="1"/>
</dbReference>
<dbReference type="RefSeq" id="XP_040752662.1">
    <property type="nucleotide sequence ID" value="XM_040897265.1"/>
</dbReference>